<gene>
    <name evidence="1" type="ORF">BcepF1.051</name>
</gene>
<dbReference type="EMBL" id="EF153632">
    <property type="protein sequence ID" value="ABL96782.1"/>
    <property type="molecule type" value="Genomic_DNA"/>
</dbReference>
<accession>A1YZV5</accession>
<name>A1YZV5_9CAUD</name>
<protein>
    <submittedName>
        <fullName evidence="1">Uncharacterized protein</fullName>
    </submittedName>
</protein>
<dbReference type="RefSeq" id="YP_001039735.1">
    <property type="nucleotide sequence ID" value="NC_009015.1"/>
</dbReference>
<reference evidence="1 2" key="1">
    <citation type="submission" date="2006-12" db="EMBL/GenBank/DDBJ databases">
        <title>Genomic analysis of Burkholderia ambifaria phage BcepF1, a member of the Bcep781- like phage supergroup.</title>
        <authorList>
            <person name="Summer E.J."/>
            <person name="Robinson S."/>
            <person name="Haines C."/>
            <person name="Adams B."/>
            <person name="Daggett M."/>
            <person name="Landua J."/>
            <person name="Swanson S."/>
            <person name="Vorndam W."/>
            <person name="Morrison W."/>
            <person name="Nail K."/>
            <person name="Gonzalez C."/>
            <person name="Young R."/>
        </authorList>
    </citation>
    <scope>NUCLEOTIDE SEQUENCE [LARGE SCALE GENOMIC DNA]</scope>
</reference>
<evidence type="ECO:0000313" key="2">
    <source>
        <dbReference type="Proteomes" id="UP000001793"/>
    </source>
</evidence>
<evidence type="ECO:0000313" key="1">
    <source>
        <dbReference type="EMBL" id="ABL96782.1"/>
    </source>
</evidence>
<keyword evidence="2" id="KW-1185">Reference proteome</keyword>
<dbReference type="KEGG" id="vg:4818305"/>
<proteinExistence type="predicted"/>
<sequence>MKMAKAAGTHFTSYNEFLAILDEIVEGKAGCCRVIKRQCEELGLQMGSFTIAAQRRGLEVDRRGAQGVMFRRPRQQKA</sequence>
<dbReference type="GeneID" id="4818305"/>
<organism evidence="1 2">
    <name type="scientific">Burkholderia phage BcepF1</name>
    <dbReference type="NCBI Taxonomy" id="2886897"/>
    <lineage>
        <taxon>Viruses</taxon>
        <taxon>Duplodnaviria</taxon>
        <taxon>Heunggongvirae</taxon>
        <taxon>Uroviricota</taxon>
        <taxon>Caudoviricetes</taxon>
        <taxon>Lindbergviridae</taxon>
        <taxon>Bcepfunavirus</taxon>
        <taxon>Bcepfunavirus bcepF1</taxon>
    </lineage>
</organism>
<dbReference type="Proteomes" id="UP000001793">
    <property type="component" value="Segment"/>
</dbReference>